<dbReference type="SUPFAM" id="SSF69349">
    <property type="entry name" value="Phage fibre proteins"/>
    <property type="match status" value="2"/>
</dbReference>
<feature type="compositionally biased region" description="Polar residues" evidence="1">
    <location>
        <begin position="341"/>
        <end position="390"/>
    </location>
</feature>
<evidence type="ECO:0000259" key="2">
    <source>
        <dbReference type="PROSITE" id="PS50836"/>
    </source>
</evidence>
<feature type="compositionally biased region" description="Polar residues" evidence="1">
    <location>
        <begin position="899"/>
        <end position="937"/>
    </location>
</feature>
<feature type="region of interest" description="Disordered" evidence="1">
    <location>
        <begin position="878"/>
        <end position="991"/>
    </location>
</feature>
<feature type="region of interest" description="Disordered" evidence="1">
    <location>
        <begin position="720"/>
        <end position="745"/>
    </location>
</feature>
<evidence type="ECO:0000313" key="4">
    <source>
        <dbReference type="WBParaSite" id="ACRNAN_scaffold1370.g29144.t1"/>
    </source>
</evidence>
<feature type="compositionally biased region" description="Polar residues" evidence="1">
    <location>
        <begin position="398"/>
        <end position="417"/>
    </location>
</feature>
<organism evidence="3 4">
    <name type="scientific">Acrobeloides nanus</name>
    <dbReference type="NCBI Taxonomy" id="290746"/>
    <lineage>
        <taxon>Eukaryota</taxon>
        <taxon>Metazoa</taxon>
        <taxon>Ecdysozoa</taxon>
        <taxon>Nematoda</taxon>
        <taxon>Chromadorea</taxon>
        <taxon>Rhabditida</taxon>
        <taxon>Tylenchina</taxon>
        <taxon>Cephalobomorpha</taxon>
        <taxon>Cephaloboidea</taxon>
        <taxon>Cephalobidae</taxon>
        <taxon>Acrobeloides</taxon>
    </lineage>
</organism>
<name>A0A914CRH8_9BILA</name>
<dbReference type="Proteomes" id="UP000887540">
    <property type="component" value="Unplaced"/>
</dbReference>
<reference evidence="4" key="1">
    <citation type="submission" date="2022-11" db="UniProtKB">
        <authorList>
            <consortium name="WormBaseParasite"/>
        </authorList>
    </citation>
    <scope>IDENTIFICATION</scope>
</reference>
<feature type="domain" description="DOMON" evidence="2">
    <location>
        <begin position="174"/>
        <end position="295"/>
    </location>
</feature>
<dbReference type="AlphaFoldDB" id="A0A914CRH8"/>
<feature type="domain" description="DOMON" evidence="2">
    <location>
        <begin position="1"/>
        <end position="101"/>
    </location>
</feature>
<sequence>MLKVNNASENFWTGVGIGKRNMETIDFIGIFVRKGQLGIADAHIGENGSLIPDHATNVQSIAFSLTNHQLTAKFARALNSTDRENDHDLSGCTTLYFPTLGGIISPAGIIPDFNVIKEKMVCNIDKKCEVDMSRKIKAINSMHNGDQEFRKDDLVVSHSVDISGTGDPCGFKGVGYMVNWTYNTGKDTVDFVMKIPVKSGKWWSAVGIGDNMNDMDIGIIFVEGGNVRRILDYYSNSYDVPAKDNIQDWKLDRKRTKKIGQEVEIYFSRQLDTEDPEKDRTLNGCVLFQFAANLGKYGPNYSVEKHEDWPDLYKACDLKAKCSENHMQKRDDNEATPNPPTETSNSNEINTSGTDSSILTSEGETTLVSFEANSDSSPSTQIGSEPTTSGGVDFSGAVTESTTVNPESPTLFNSESTAASQTDFTTTIFGLNPIFLTDESAVPVTTGEVTTTLGGEVTTTLGGEATTTLGGEVTTTLGGEATTTLGGEVTTTPGGEATTTLGGEVTTTLGGEATTTLGGEVTTTPGGEATTTLGGEATTTLGGEMTTTLGGEATTTLGGEVTTTLGGEVTTTPGGEATTTLGGEVTTPSASDANFASSVDLGSTPVPPGLGITPALIGNQSMDFGSFLGSNTLTPGNVSELGNGLSTLSSGVSLGSEQTSISVVPLAEGTATTLLPVISAEGETATTLLSSDLPALLSTAASLDGVSATALTPSVVPLNDSLPSESSSTLAPASNETTSTLIPSLENNATISSQGLENATESTTAAPLEADISQATTGNTELGETTSVQAESEASTQQGIITTSIETILIESTPLVVETNTTTQEIPLELEKRTTSNADESTTKVLEEETTISILKSAAGRTIGLDIGAGMRKFVEVDETTGKQETDKVTRQPVEETSRFSSSFENTDNLETNRKTTLSTNDSDGSQLGVTRNSTGSIEVEGSGEGAKDDNPFRAEAERTRTGGSLGTGDSELGLGRGKSVTRNRAATSTTVNNGRSQTVMAISGQPANLTSCSRNSDLPVCQKYMEDYIGRVKVWADQHKETLNEQYPKVGDTHLLALTIWKNTKLDSEP</sequence>
<dbReference type="PROSITE" id="PS50836">
    <property type="entry name" value="DOMON"/>
    <property type="match status" value="2"/>
</dbReference>
<dbReference type="InterPro" id="IPR005018">
    <property type="entry name" value="DOMON_domain"/>
</dbReference>
<evidence type="ECO:0000256" key="1">
    <source>
        <dbReference type="SAM" id="MobiDB-lite"/>
    </source>
</evidence>
<feature type="compositionally biased region" description="Basic and acidic residues" evidence="1">
    <location>
        <begin position="946"/>
        <end position="961"/>
    </location>
</feature>
<dbReference type="Pfam" id="PF03351">
    <property type="entry name" value="DOMON"/>
    <property type="match status" value="2"/>
</dbReference>
<feature type="compositionally biased region" description="Basic and acidic residues" evidence="1">
    <location>
        <begin position="878"/>
        <end position="898"/>
    </location>
</feature>
<proteinExistence type="predicted"/>
<dbReference type="InterPro" id="IPR045266">
    <property type="entry name" value="DOH_DOMON"/>
</dbReference>
<accession>A0A914CRH8</accession>
<dbReference type="CDD" id="cd09631">
    <property type="entry name" value="DOMON_DOH"/>
    <property type="match status" value="2"/>
</dbReference>
<evidence type="ECO:0000313" key="3">
    <source>
        <dbReference type="Proteomes" id="UP000887540"/>
    </source>
</evidence>
<dbReference type="WBParaSite" id="ACRNAN_scaffold1370.g29144.t1">
    <property type="protein sequence ID" value="ACRNAN_scaffold1370.g29144.t1"/>
    <property type="gene ID" value="ACRNAN_scaffold1370.g29144"/>
</dbReference>
<keyword evidence="3" id="KW-1185">Reference proteome</keyword>
<protein>
    <submittedName>
        <fullName evidence="4">DOMON domain-containing protein</fullName>
    </submittedName>
</protein>
<feature type="compositionally biased region" description="Polar residues" evidence="1">
    <location>
        <begin position="721"/>
        <end position="745"/>
    </location>
</feature>
<dbReference type="PANTHER" id="PTHR36516:SF5">
    <property type="entry name" value="DOMON DOMAIN-CONTAINING PROTEIN"/>
    <property type="match status" value="1"/>
</dbReference>
<feature type="compositionally biased region" description="Polar residues" evidence="1">
    <location>
        <begin position="981"/>
        <end position="991"/>
    </location>
</feature>
<dbReference type="PANTHER" id="PTHR36516">
    <property type="entry name" value="PROTEIN CBG04168-RELATED"/>
    <property type="match status" value="1"/>
</dbReference>
<feature type="region of interest" description="Disordered" evidence="1">
    <location>
        <begin position="326"/>
        <end position="417"/>
    </location>
</feature>